<feature type="domain" description="Tyr recombinase" evidence="6">
    <location>
        <begin position="184"/>
        <end position="401"/>
    </location>
</feature>
<dbReference type="InterPro" id="IPR011010">
    <property type="entry name" value="DNA_brk_join_enz"/>
</dbReference>
<evidence type="ECO:0000313" key="9">
    <source>
        <dbReference type="Proteomes" id="UP000246635"/>
    </source>
</evidence>
<dbReference type="InterPro" id="IPR002104">
    <property type="entry name" value="Integrase_catalytic"/>
</dbReference>
<keyword evidence="2" id="KW-0229">DNA integration</keyword>
<dbReference type="Pfam" id="PF00589">
    <property type="entry name" value="Phage_integrase"/>
    <property type="match status" value="1"/>
</dbReference>
<dbReference type="CDD" id="cd01189">
    <property type="entry name" value="INT_ICEBs1_C_like"/>
    <property type="match status" value="1"/>
</dbReference>
<dbReference type="InterPro" id="IPR050090">
    <property type="entry name" value="Tyrosine_recombinase_XerCD"/>
</dbReference>
<dbReference type="Gene3D" id="1.10.150.130">
    <property type="match status" value="1"/>
</dbReference>
<dbReference type="GO" id="GO:0003677">
    <property type="term" value="F:DNA binding"/>
    <property type="evidence" value="ECO:0007669"/>
    <property type="project" value="UniProtKB-UniRule"/>
</dbReference>
<gene>
    <name evidence="8" type="ORF">DFQ01_121120</name>
</gene>
<dbReference type="GO" id="GO:0015074">
    <property type="term" value="P:DNA integration"/>
    <property type="evidence" value="ECO:0007669"/>
    <property type="project" value="UniProtKB-KW"/>
</dbReference>
<dbReference type="SUPFAM" id="SSF56349">
    <property type="entry name" value="DNA breaking-rejoining enzymes"/>
    <property type="match status" value="1"/>
</dbReference>
<dbReference type="InterPro" id="IPR010998">
    <property type="entry name" value="Integrase_recombinase_N"/>
</dbReference>
<dbReference type="AlphaFoldDB" id="A0A2V2YNY2"/>
<evidence type="ECO:0000256" key="3">
    <source>
        <dbReference type="ARBA" id="ARBA00023125"/>
    </source>
</evidence>
<evidence type="ECO:0000256" key="5">
    <source>
        <dbReference type="PROSITE-ProRule" id="PRU01248"/>
    </source>
</evidence>
<sequence length="410" mass="47779">MARKKKLPPGVRLRDGRYTYRYSVEVFEDGIVRRKQKETPAYATAEEAYNEGILIKARQLQGTYIDETNMTLEGWYDIWIQSYEESGKKKHTIKSRKSRAQPILKQFGKKKLKEITAMQYQNFLYDLKRNGKKKNTLLATHAVASLLFRTAAAPPYELIQKDITEHVVFPTYLKTVEELEAGEETFKYLEKEELALFLKTAFQIADEENDPLERLVLREFARSLWVLAYTGLRIGELCSLERTRINEVNLQIRIIKTLYAMEGVEKFELETPKNDGSVRTVDVTKQVITMLHEQEKERKQIQLMCTRYYDGRPFCFVNGRRKPGYPISPRDIERFMKDVLIRAGLPTELTPHSLRHTYTSLCAEAGIELASIQRQLGHINDKTTTMIYRHVTKARRRADVEKLDALLKDL</sequence>
<dbReference type="InterPro" id="IPR013762">
    <property type="entry name" value="Integrase-like_cat_sf"/>
</dbReference>
<dbReference type="OrthoDB" id="9803188at2"/>
<evidence type="ECO:0000259" key="7">
    <source>
        <dbReference type="PROSITE" id="PS51900"/>
    </source>
</evidence>
<dbReference type="Gene3D" id="1.10.443.10">
    <property type="entry name" value="Intergrase catalytic core"/>
    <property type="match status" value="1"/>
</dbReference>
<evidence type="ECO:0000313" key="8">
    <source>
        <dbReference type="EMBL" id="PWV97476.1"/>
    </source>
</evidence>
<reference evidence="8 9" key="1">
    <citation type="submission" date="2018-05" db="EMBL/GenBank/DDBJ databases">
        <title>Genomic Encyclopedia of Type Strains, Phase III (KMG-III): the genomes of soil and plant-associated and newly described type strains.</title>
        <authorList>
            <person name="Whitman W."/>
        </authorList>
    </citation>
    <scope>NUCLEOTIDE SEQUENCE [LARGE SCALE GENOMIC DNA]</scope>
    <source>
        <strain evidence="8 9">CECT 5696</strain>
    </source>
</reference>
<keyword evidence="4" id="KW-0233">DNA recombination</keyword>
<name>A0A2V2YNY2_9BACL</name>
<dbReference type="GO" id="GO:0006310">
    <property type="term" value="P:DNA recombination"/>
    <property type="evidence" value="ECO:0007669"/>
    <property type="project" value="UniProtKB-KW"/>
</dbReference>
<evidence type="ECO:0000259" key="6">
    <source>
        <dbReference type="PROSITE" id="PS51898"/>
    </source>
</evidence>
<dbReference type="PANTHER" id="PTHR30349">
    <property type="entry name" value="PHAGE INTEGRASE-RELATED"/>
    <property type="match status" value="1"/>
</dbReference>
<comment type="similarity">
    <text evidence="1">Belongs to the 'phage' integrase family.</text>
</comment>
<organism evidence="8 9">
    <name type="scientific">Paenibacillus cellulosilyticus</name>
    <dbReference type="NCBI Taxonomy" id="375489"/>
    <lineage>
        <taxon>Bacteria</taxon>
        <taxon>Bacillati</taxon>
        <taxon>Bacillota</taxon>
        <taxon>Bacilli</taxon>
        <taxon>Bacillales</taxon>
        <taxon>Paenibacillaceae</taxon>
        <taxon>Paenibacillus</taxon>
    </lineage>
</organism>
<dbReference type="PANTHER" id="PTHR30349:SF64">
    <property type="entry name" value="PROPHAGE INTEGRASE INTD-RELATED"/>
    <property type="match status" value="1"/>
</dbReference>
<accession>A0A2V2YNY2</accession>
<dbReference type="PROSITE" id="PS51900">
    <property type="entry name" value="CB"/>
    <property type="match status" value="1"/>
</dbReference>
<protein>
    <submittedName>
        <fullName evidence="8">Site-specific recombinase XerD</fullName>
    </submittedName>
</protein>
<evidence type="ECO:0000256" key="1">
    <source>
        <dbReference type="ARBA" id="ARBA00008857"/>
    </source>
</evidence>
<keyword evidence="3 5" id="KW-0238">DNA-binding</keyword>
<comment type="caution">
    <text evidence="8">The sequence shown here is derived from an EMBL/GenBank/DDBJ whole genome shotgun (WGS) entry which is preliminary data.</text>
</comment>
<dbReference type="PROSITE" id="PS51898">
    <property type="entry name" value="TYR_RECOMBINASE"/>
    <property type="match status" value="1"/>
</dbReference>
<dbReference type="InterPro" id="IPR044068">
    <property type="entry name" value="CB"/>
</dbReference>
<dbReference type="RefSeq" id="WP_110045995.1">
    <property type="nucleotide sequence ID" value="NZ_CP054613.1"/>
</dbReference>
<dbReference type="Pfam" id="PF14659">
    <property type="entry name" value="Phage_int_SAM_3"/>
    <property type="match status" value="1"/>
</dbReference>
<dbReference type="InterPro" id="IPR004107">
    <property type="entry name" value="Integrase_SAM-like_N"/>
</dbReference>
<evidence type="ECO:0000256" key="4">
    <source>
        <dbReference type="ARBA" id="ARBA00023172"/>
    </source>
</evidence>
<feature type="domain" description="Core-binding (CB)" evidence="7">
    <location>
        <begin position="70"/>
        <end position="152"/>
    </location>
</feature>
<dbReference type="EMBL" id="QGTQ01000021">
    <property type="protein sequence ID" value="PWV97476.1"/>
    <property type="molecule type" value="Genomic_DNA"/>
</dbReference>
<proteinExistence type="inferred from homology"/>
<evidence type="ECO:0000256" key="2">
    <source>
        <dbReference type="ARBA" id="ARBA00022908"/>
    </source>
</evidence>
<dbReference type="Proteomes" id="UP000246635">
    <property type="component" value="Unassembled WGS sequence"/>
</dbReference>
<keyword evidence="9" id="KW-1185">Reference proteome</keyword>